<proteinExistence type="predicted"/>
<keyword evidence="2" id="KW-1185">Reference proteome</keyword>
<dbReference type="EMBL" id="JAEQNB010000006">
    <property type="protein sequence ID" value="MBL0388462.1"/>
    <property type="molecule type" value="Genomic_DNA"/>
</dbReference>
<protein>
    <submittedName>
        <fullName evidence="1">Uncharacterized protein</fullName>
    </submittedName>
</protein>
<comment type="caution">
    <text evidence="1">The sequence shown here is derived from an EMBL/GenBank/DDBJ whole genome shotgun (WGS) entry which is preliminary data.</text>
</comment>
<name>A0ABS1JDU7_9BACL</name>
<gene>
    <name evidence="1" type="ORF">JJB07_17815</name>
</gene>
<sequence>MNGKRELRLARALYQLTMYFESLRQPLDLGELYRLTYGELWQDAPGALWLEHLAQDDYVVVGMEEFHTLETIFKTMDKSGLGLLLDTIAEETASLGIHWGVRYFGTLRRPDDPKSDA</sequence>
<reference evidence="1 2" key="1">
    <citation type="submission" date="2021-01" db="EMBL/GenBank/DDBJ databases">
        <title>Tumebacillus sp. strain ITR2 16S ribosomal RNA gene Genome sequencing and assembly.</title>
        <authorList>
            <person name="Kang M."/>
        </authorList>
    </citation>
    <scope>NUCLEOTIDE SEQUENCE [LARGE SCALE GENOMIC DNA]</scope>
    <source>
        <strain evidence="1 2">ITR2</strain>
    </source>
</reference>
<dbReference type="RefSeq" id="WP_201637394.1">
    <property type="nucleotide sequence ID" value="NZ_JAEQNB010000006.1"/>
</dbReference>
<evidence type="ECO:0000313" key="1">
    <source>
        <dbReference type="EMBL" id="MBL0388462.1"/>
    </source>
</evidence>
<organism evidence="1 2">
    <name type="scientific">Tumebacillus amylolyticus</name>
    <dbReference type="NCBI Taxonomy" id="2801339"/>
    <lineage>
        <taxon>Bacteria</taxon>
        <taxon>Bacillati</taxon>
        <taxon>Bacillota</taxon>
        <taxon>Bacilli</taxon>
        <taxon>Bacillales</taxon>
        <taxon>Alicyclobacillaceae</taxon>
        <taxon>Tumebacillus</taxon>
    </lineage>
</organism>
<dbReference type="Proteomes" id="UP000602284">
    <property type="component" value="Unassembled WGS sequence"/>
</dbReference>
<accession>A0ABS1JDU7</accession>
<evidence type="ECO:0000313" key="2">
    <source>
        <dbReference type="Proteomes" id="UP000602284"/>
    </source>
</evidence>